<dbReference type="Proteomes" id="UP000187283">
    <property type="component" value="Unassembled WGS sequence"/>
</dbReference>
<organism evidence="9 10">
    <name type="scientific">Smittium culicis</name>
    <dbReference type="NCBI Taxonomy" id="133412"/>
    <lineage>
        <taxon>Eukaryota</taxon>
        <taxon>Fungi</taxon>
        <taxon>Fungi incertae sedis</taxon>
        <taxon>Zoopagomycota</taxon>
        <taxon>Kickxellomycotina</taxon>
        <taxon>Harpellomycetes</taxon>
        <taxon>Harpellales</taxon>
        <taxon>Legeriomycetaceae</taxon>
        <taxon>Smittium</taxon>
    </lineage>
</organism>
<keyword evidence="8" id="KW-1133">Transmembrane helix</keyword>
<keyword evidence="6" id="KW-0931">ER-Golgi transport</keyword>
<dbReference type="Gene3D" id="3.30.1380.20">
    <property type="entry name" value="Trafficking protein particle complex subunit 3"/>
    <property type="match status" value="1"/>
</dbReference>
<feature type="transmembrane region" description="Helical" evidence="8">
    <location>
        <begin position="103"/>
        <end position="123"/>
    </location>
</feature>
<dbReference type="PANTHER" id="PTHR20902:SF0">
    <property type="entry name" value="TRAFFICKING PROTEIN PARTICLE COMPLEX SUBUNIT 5"/>
    <property type="match status" value="1"/>
</dbReference>
<proteinExistence type="inferred from homology"/>
<keyword evidence="5" id="KW-0256">Endoplasmic reticulum</keyword>
<dbReference type="PANTHER" id="PTHR20902">
    <property type="entry name" value="41-2 PROTEIN ANTIGEN-RELATED"/>
    <property type="match status" value="1"/>
</dbReference>
<evidence type="ECO:0000256" key="2">
    <source>
        <dbReference type="ARBA" id="ARBA00004555"/>
    </source>
</evidence>
<dbReference type="Pfam" id="PF04051">
    <property type="entry name" value="TRAPP"/>
    <property type="match status" value="1"/>
</dbReference>
<dbReference type="EMBL" id="LSSN01002321">
    <property type="protein sequence ID" value="OMJ16476.1"/>
    <property type="molecule type" value="Genomic_DNA"/>
</dbReference>
<gene>
    <name evidence="9" type="ORF">AYI70_g6562</name>
</gene>
<keyword evidence="4" id="KW-0813">Transport</keyword>
<dbReference type="AlphaFoldDB" id="A0A1R1XPB0"/>
<dbReference type="GO" id="GO:1990071">
    <property type="term" value="C:TRAPPII protein complex"/>
    <property type="evidence" value="ECO:0007669"/>
    <property type="project" value="TreeGrafter"/>
</dbReference>
<dbReference type="STRING" id="133412.A0A1R1XPB0"/>
<dbReference type="GO" id="GO:1990070">
    <property type="term" value="C:TRAPPI protein complex"/>
    <property type="evidence" value="ECO:0007669"/>
    <property type="project" value="TreeGrafter"/>
</dbReference>
<comment type="similarity">
    <text evidence="3">Belongs to the TRAPP small subunits family. BET3 subfamily.</text>
</comment>
<evidence type="ECO:0000256" key="3">
    <source>
        <dbReference type="ARBA" id="ARBA00006218"/>
    </source>
</evidence>
<evidence type="ECO:0000313" key="9">
    <source>
        <dbReference type="EMBL" id="OMJ16476.1"/>
    </source>
</evidence>
<evidence type="ECO:0000256" key="8">
    <source>
        <dbReference type="SAM" id="Phobius"/>
    </source>
</evidence>
<reference evidence="9 10" key="1">
    <citation type="submission" date="2017-01" db="EMBL/GenBank/DDBJ databases">
        <authorList>
            <person name="Mah S.A."/>
            <person name="Swanson W.J."/>
            <person name="Moy G.W."/>
            <person name="Vacquier V.D."/>
        </authorList>
    </citation>
    <scope>NUCLEOTIDE SEQUENCE [LARGE SCALE GENOMIC DNA]</scope>
    <source>
        <strain evidence="9 10">GSMNP</strain>
    </source>
</reference>
<dbReference type="GO" id="GO:0006888">
    <property type="term" value="P:endoplasmic reticulum to Golgi vesicle-mediated transport"/>
    <property type="evidence" value="ECO:0007669"/>
    <property type="project" value="TreeGrafter"/>
</dbReference>
<evidence type="ECO:0000256" key="5">
    <source>
        <dbReference type="ARBA" id="ARBA00022824"/>
    </source>
</evidence>
<evidence type="ECO:0000256" key="4">
    <source>
        <dbReference type="ARBA" id="ARBA00022448"/>
    </source>
</evidence>
<dbReference type="OrthoDB" id="10254842at2759"/>
<evidence type="ECO:0000256" key="7">
    <source>
        <dbReference type="ARBA" id="ARBA00023034"/>
    </source>
</evidence>
<dbReference type="GO" id="GO:0005783">
    <property type="term" value="C:endoplasmic reticulum"/>
    <property type="evidence" value="ECO:0007669"/>
    <property type="project" value="UniProtKB-SubCell"/>
</dbReference>
<dbReference type="InterPro" id="IPR007194">
    <property type="entry name" value="TRAPP_component"/>
</dbReference>
<evidence type="ECO:0000313" key="10">
    <source>
        <dbReference type="Proteomes" id="UP000187283"/>
    </source>
</evidence>
<dbReference type="CDD" id="cd14943">
    <property type="entry name" value="TRAPPC5_Trs31"/>
    <property type="match status" value="1"/>
</dbReference>
<dbReference type="InterPro" id="IPR024096">
    <property type="entry name" value="NO_sig/Golgi_transp_ligand-bd"/>
</dbReference>
<keyword evidence="10" id="KW-1185">Reference proteome</keyword>
<protein>
    <submittedName>
        <fullName evidence="9">Transport protein particle subunit trs31</fullName>
    </submittedName>
</protein>
<feature type="transmembrane region" description="Helical" evidence="8">
    <location>
        <begin position="12"/>
        <end position="29"/>
    </location>
</feature>
<dbReference type="SUPFAM" id="SSF111126">
    <property type="entry name" value="Ligand-binding domain in the NO signalling and Golgi transport"/>
    <property type="match status" value="1"/>
</dbReference>
<keyword evidence="8" id="KW-0472">Membrane</keyword>
<sequence>MLREKTVKREIRVLNVLLFINTTVWKYLFGKPADSLEKSTENKDEYMLTDNDPLVSRFISVPKDMASFSPCSFIAGVVEAIMDSCQCVSFFTLPSSTAFNSTALEFFFILIFLNNFLFFPLCLI</sequence>
<accession>A0A1R1XPB0</accession>
<keyword evidence="8" id="KW-0812">Transmembrane</keyword>
<name>A0A1R1XPB0_9FUNG</name>
<dbReference type="GO" id="GO:1990072">
    <property type="term" value="C:TRAPPIII protein complex"/>
    <property type="evidence" value="ECO:0007669"/>
    <property type="project" value="TreeGrafter"/>
</dbReference>
<evidence type="ECO:0000256" key="1">
    <source>
        <dbReference type="ARBA" id="ARBA00004240"/>
    </source>
</evidence>
<comment type="subcellular location">
    <subcellularLocation>
        <location evidence="1">Endoplasmic reticulum</location>
    </subcellularLocation>
    <subcellularLocation>
        <location evidence="2">Golgi apparatus</location>
    </subcellularLocation>
</comment>
<comment type="caution">
    <text evidence="9">The sequence shown here is derived from an EMBL/GenBank/DDBJ whole genome shotgun (WGS) entry which is preliminary data.</text>
</comment>
<keyword evidence="7" id="KW-0333">Golgi apparatus</keyword>
<dbReference type="InterPro" id="IPR016696">
    <property type="entry name" value="TRAPP-I_su5"/>
</dbReference>
<evidence type="ECO:0000256" key="6">
    <source>
        <dbReference type="ARBA" id="ARBA00022892"/>
    </source>
</evidence>